<dbReference type="PANTHER" id="PTHR10242:SF2">
    <property type="entry name" value="N-GLYCOSYLASE_DNA LYASE"/>
    <property type="match status" value="1"/>
</dbReference>
<dbReference type="Gene3D" id="1.10.1670.10">
    <property type="entry name" value="Helix-hairpin-Helix base-excision DNA repair enzymes (C-terminal)"/>
    <property type="match status" value="2"/>
</dbReference>
<evidence type="ECO:0000256" key="6">
    <source>
        <dbReference type="ARBA" id="ARBA00023204"/>
    </source>
</evidence>
<keyword evidence="10" id="KW-0326">Glycosidase</keyword>
<accession>A0A023F2P9</accession>
<dbReference type="Gene3D" id="3.30.310.40">
    <property type="match status" value="2"/>
</dbReference>
<evidence type="ECO:0000256" key="12">
    <source>
        <dbReference type="ARBA" id="ARBA00044632"/>
    </source>
</evidence>
<keyword evidence="8" id="KW-0539">Nucleus</keyword>
<comment type="subcellular location">
    <subcellularLocation>
        <location evidence="1">Nucleus</location>
    </subcellularLocation>
</comment>
<dbReference type="Gene3D" id="1.10.340.30">
    <property type="entry name" value="Hypothetical protein, domain 2"/>
    <property type="match status" value="2"/>
</dbReference>
<dbReference type="SMART" id="SM00478">
    <property type="entry name" value="ENDO3c"/>
    <property type="match status" value="2"/>
</dbReference>
<feature type="domain" description="Helix-hairpin-helix DNA-binding motif class 1" evidence="14">
    <location>
        <begin position="229"/>
        <end position="248"/>
    </location>
</feature>
<dbReference type="FunFam" id="1.10.340.30:FF:000006">
    <property type="entry name" value="N-glycosylase/DNA lyase isoform X2"/>
    <property type="match status" value="1"/>
</dbReference>
<reference evidence="16" key="1">
    <citation type="journal article" date="2014" name="PLoS Negl. Trop. Dis.">
        <title>An updated insight into the Sialotranscriptome of Triatoma infestans: developmental stage and geographic variations.</title>
        <authorList>
            <person name="Schwarz A."/>
            <person name="Medrano-Mercado N."/>
            <person name="Schaub G.A."/>
            <person name="Struchiner C.J."/>
            <person name="Bargues M.D."/>
            <person name="Levy M.Z."/>
            <person name="Ribeiro J.M."/>
        </authorList>
    </citation>
    <scope>NUCLEOTIDE SEQUENCE</scope>
    <source>
        <strain evidence="16">Chile</strain>
        <tissue evidence="16">Salivary glands</tissue>
    </source>
</reference>
<dbReference type="FunFam" id="1.10.1670.10:FF:000005">
    <property type="entry name" value="N-glycosylase/DNA lyase OGG1"/>
    <property type="match status" value="1"/>
</dbReference>
<dbReference type="GO" id="GO:0006289">
    <property type="term" value="P:nucleotide-excision repair"/>
    <property type="evidence" value="ECO:0007669"/>
    <property type="project" value="InterPro"/>
</dbReference>
<organism evidence="16">
    <name type="scientific">Triatoma infestans</name>
    <name type="common">Assassin bug</name>
    <dbReference type="NCBI Taxonomy" id="30076"/>
    <lineage>
        <taxon>Eukaryota</taxon>
        <taxon>Metazoa</taxon>
        <taxon>Ecdysozoa</taxon>
        <taxon>Arthropoda</taxon>
        <taxon>Hexapoda</taxon>
        <taxon>Insecta</taxon>
        <taxon>Pterygota</taxon>
        <taxon>Neoptera</taxon>
        <taxon>Paraneoptera</taxon>
        <taxon>Hemiptera</taxon>
        <taxon>Heteroptera</taxon>
        <taxon>Panheteroptera</taxon>
        <taxon>Cimicomorpha</taxon>
        <taxon>Reduviidae</taxon>
        <taxon>Triatominae</taxon>
        <taxon>Triatoma</taxon>
    </lineage>
</organism>
<dbReference type="GO" id="GO:0140078">
    <property type="term" value="F:class I DNA-(apurinic or apyrimidinic site) endonuclease activity"/>
    <property type="evidence" value="ECO:0007669"/>
    <property type="project" value="UniProtKB-EC"/>
</dbReference>
<evidence type="ECO:0000259" key="15">
    <source>
        <dbReference type="SMART" id="SM00478"/>
    </source>
</evidence>
<dbReference type="InterPro" id="IPR003583">
    <property type="entry name" value="Hlx-hairpin-Hlx_DNA-bd_motif"/>
</dbReference>
<dbReference type="GO" id="GO:0005634">
    <property type="term" value="C:nucleus"/>
    <property type="evidence" value="ECO:0007669"/>
    <property type="project" value="UniProtKB-SubCell"/>
</dbReference>
<comment type="similarity">
    <text evidence="2">Belongs to the type-1 OGG1 family.</text>
</comment>
<dbReference type="PANTHER" id="PTHR10242">
    <property type="entry name" value="8-OXOGUANINE DNA GLYCOSYLASE"/>
    <property type="match status" value="1"/>
</dbReference>
<evidence type="ECO:0000256" key="9">
    <source>
        <dbReference type="ARBA" id="ARBA00023268"/>
    </source>
</evidence>
<dbReference type="GO" id="GO:0034039">
    <property type="term" value="F:8-oxo-7,8-dihydroguanine DNA N-glycosylase activity"/>
    <property type="evidence" value="ECO:0007669"/>
    <property type="project" value="TreeGrafter"/>
</dbReference>
<evidence type="ECO:0000256" key="10">
    <source>
        <dbReference type="ARBA" id="ARBA00023295"/>
    </source>
</evidence>
<dbReference type="Pfam" id="PF00730">
    <property type="entry name" value="HhH-GPD"/>
    <property type="match status" value="2"/>
</dbReference>
<dbReference type="GO" id="GO:0003684">
    <property type="term" value="F:damaged DNA binding"/>
    <property type="evidence" value="ECO:0007669"/>
    <property type="project" value="InterPro"/>
</dbReference>
<dbReference type="EC" id="4.2.99.18" evidence="3"/>
<dbReference type="Pfam" id="PF07934">
    <property type="entry name" value="OGG_N"/>
    <property type="match status" value="2"/>
</dbReference>
<dbReference type="SMART" id="SM00278">
    <property type="entry name" value="HhH1"/>
    <property type="match status" value="2"/>
</dbReference>
<dbReference type="SUPFAM" id="SSF48150">
    <property type="entry name" value="DNA-glycosylase"/>
    <property type="match status" value="2"/>
</dbReference>
<evidence type="ECO:0000256" key="5">
    <source>
        <dbReference type="ARBA" id="ARBA00022801"/>
    </source>
</evidence>
<feature type="domain" description="Helix-hairpin-helix DNA-binding motif class 1" evidence="14">
    <location>
        <begin position="573"/>
        <end position="592"/>
    </location>
</feature>
<dbReference type="GO" id="GO:0006285">
    <property type="term" value="P:base-excision repair, AP site formation"/>
    <property type="evidence" value="ECO:0007669"/>
    <property type="project" value="TreeGrafter"/>
</dbReference>
<keyword evidence="9" id="KW-0511">Multifunctional enzyme</keyword>
<dbReference type="CDD" id="cd00056">
    <property type="entry name" value="ENDO3c"/>
    <property type="match status" value="2"/>
</dbReference>
<evidence type="ECO:0000256" key="11">
    <source>
        <dbReference type="ARBA" id="ARBA00025652"/>
    </source>
</evidence>
<evidence type="ECO:0000256" key="8">
    <source>
        <dbReference type="ARBA" id="ARBA00023242"/>
    </source>
</evidence>
<evidence type="ECO:0000256" key="1">
    <source>
        <dbReference type="ARBA" id="ARBA00004123"/>
    </source>
</evidence>
<evidence type="ECO:0000256" key="2">
    <source>
        <dbReference type="ARBA" id="ARBA00010679"/>
    </source>
</evidence>
<dbReference type="AlphaFoldDB" id="A0A023F2P9"/>
<dbReference type="InterPro" id="IPR011257">
    <property type="entry name" value="DNA_glycosylase"/>
</dbReference>
<dbReference type="InterPro" id="IPR012904">
    <property type="entry name" value="OGG_N"/>
</dbReference>
<dbReference type="InterPro" id="IPR052054">
    <property type="entry name" value="Oxidative_DNA_repair_enzyme"/>
</dbReference>
<dbReference type="EMBL" id="GBBI01003254">
    <property type="protein sequence ID" value="JAC15458.1"/>
    <property type="molecule type" value="mRNA"/>
</dbReference>
<protein>
    <recommendedName>
        <fullName evidence="13">N-glycosylase/DNA lyase</fullName>
        <ecNumber evidence="3">4.2.99.18</ecNumber>
    </recommendedName>
</protein>
<evidence type="ECO:0000256" key="3">
    <source>
        <dbReference type="ARBA" id="ARBA00012720"/>
    </source>
</evidence>
<keyword evidence="7" id="KW-0456">Lyase</keyword>
<comment type="catalytic activity">
    <reaction evidence="12">
        <text>2'-deoxyribonucleotide-(2'-deoxyribose 5'-phosphate)-2'-deoxyribonucleotide-DNA = a 3'-end 2'-deoxyribonucleotide-(2,3-dehydro-2,3-deoxyribose 5'-phosphate)-DNA + a 5'-end 5'-phospho-2'-deoxyribonucleoside-DNA + H(+)</text>
        <dbReference type="Rhea" id="RHEA:66592"/>
        <dbReference type="Rhea" id="RHEA-COMP:13180"/>
        <dbReference type="Rhea" id="RHEA-COMP:16897"/>
        <dbReference type="Rhea" id="RHEA-COMP:17067"/>
        <dbReference type="ChEBI" id="CHEBI:15378"/>
        <dbReference type="ChEBI" id="CHEBI:136412"/>
        <dbReference type="ChEBI" id="CHEBI:157695"/>
        <dbReference type="ChEBI" id="CHEBI:167181"/>
        <dbReference type="EC" id="4.2.99.18"/>
    </reaction>
</comment>
<feature type="domain" description="HhH-GPD" evidence="15">
    <location>
        <begin position="482"/>
        <end position="637"/>
    </location>
</feature>
<dbReference type="InterPro" id="IPR023170">
    <property type="entry name" value="HhH_base_excis_C"/>
</dbReference>
<feature type="domain" description="HhH-GPD" evidence="15">
    <location>
        <begin position="138"/>
        <end position="312"/>
    </location>
</feature>
<feature type="non-terminal residue" evidence="16">
    <location>
        <position position="1"/>
    </location>
</feature>
<name>A0A023F2P9_TRIIF</name>
<keyword evidence="5" id="KW-0378">Hydrolase</keyword>
<evidence type="ECO:0000259" key="14">
    <source>
        <dbReference type="SMART" id="SM00278"/>
    </source>
</evidence>
<sequence length="639" mass="74246">KILIKKTELNLKMMLEGGQSFRWNSTGLSEWTGVIRDLLWVIKQYDYHIEYKVYGDKVSHTQANGEVSDSRKTSITDQDDPQNVDHVLIDYLRLHHDINKYYDEWSEKDLHFKKFAKDFYGIRILNQDPVENIFSFICSSNNNIKRITSMVTKMCELYGEKIRDLNGCSYYSFPLISDLSQPSVEEQLRKAGFGYRAKYIYQSARMLHNLGGESFLNTLKSESYEPARNELMKFPGIGAKVADCICLMSLGHLEAVPVDTHVFKIASEFYLPHLNKVKSVTAKIYDEIGDHFRKLYGPMAGWAHAVLFCADLKTFGNECDNTKVSSVASKRSIDAQISSRSDNITCKDNIKIEKGTIECSREELHLRITFNSGQSYRWQELKTDVWRGVYNDRVWTLYQGDTKIEFISMRRIKDEPPDKKGILQEGAAKQLLFDYFRLDFPLKEHYQRWAKVDQHFYHISNNFYGLRMIRQDVVENLFAFICSSNNTINRMRSMVETLCKLYGEEIVTLDGTIYYSFPSVNKLTEDSVEKDLRSSNFGFRSAYIRDSARYIVEHGNQLWFHNLHQLSYEDAKNELMKLPGIGAKVADCICLTALNHLNAIPVDTHVYQIATKYYLPHLQNKTNCKKKTNNFIKCLSRNW</sequence>
<keyword evidence="6" id="KW-0234">DNA repair</keyword>
<evidence type="ECO:0000256" key="13">
    <source>
        <dbReference type="ARBA" id="ARBA00073127"/>
    </source>
</evidence>
<dbReference type="InterPro" id="IPR003265">
    <property type="entry name" value="HhH-GPD_domain"/>
</dbReference>
<evidence type="ECO:0000256" key="7">
    <source>
        <dbReference type="ARBA" id="ARBA00023239"/>
    </source>
</evidence>
<evidence type="ECO:0000256" key="4">
    <source>
        <dbReference type="ARBA" id="ARBA00022763"/>
    </source>
</evidence>
<keyword evidence="4" id="KW-0227">DNA damage</keyword>
<proteinExistence type="evidence at transcript level"/>
<evidence type="ECO:0000313" key="16">
    <source>
        <dbReference type="EMBL" id="JAC15458.1"/>
    </source>
</evidence>
<comment type="function">
    <text evidence="11">DNA repair enzyme that incises DNA at 8-oxoG residues. Excises 7,8-dihydro-8-oxoguanine and 2,6-diamino-4-hydroxy-5-N-methylformamidopyrimidine (FAPY) from damaged DNA. Has a beta-lyase activity that nicks DNA 3' to the lesion.</text>
</comment>
<dbReference type="SUPFAM" id="SSF55945">
    <property type="entry name" value="TATA-box binding protein-like"/>
    <property type="match status" value="2"/>
</dbReference>